<keyword evidence="7 13" id="KW-0560">Oxidoreductase</keyword>
<evidence type="ECO:0000313" key="16">
    <source>
        <dbReference type="Proteomes" id="UP000628017"/>
    </source>
</evidence>
<evidence type="ECO:0000256" key="5">
    <source>
        <dbReference type="ARBA" id="ARBA00022723"/>
    </source>
</evidence>
<organism evidence="15 16">
    <name type="scientific">Neptunicoccus cionae</name>
    <dbReference type="NCBI Taxonomy" id="2035344"/>
    <lineage>
        <taxon>Bacteria</taxon>
        <taxon>Pseudomonadati</taxon>
        <taxon>Pseudomonadota</taxon>
        <taxon>Alphaproteobacteria</taxon>
        <taxon>Rhodobacterales</taxon>
        <taxon>Paracoccaceae</taxon>
        <taxon>Neptunicoccus</taxon>
    </lineage>
</organism>
<comment type="similarity">
    <text evidence="13">Belongs to the COX15/CtaA family. Type 2 subfamily.</text>
</comment>
<protein>
    <recommendedName>
        <fullName evidence="13">Heme A synthase</fullName>
        <shortName evidence="13">HAS</shortName>
        <ecNumber evidence="13">1.17.99.9</ecNumber>
    </recommendedName>
    <alternativeName>
        <fullName evidence="13">Cytochrome aa3-controlling protein</fullName>
    </alternativeName>
</protein>
<sequence>MSKTRSIFEEVSSEKPASDVSKGGSKGGLIDAGKTGARRAIAVWLMVLFALVALMILVGGMTRLTDSGLSITEWKPVTGAIPPLSEAVWSDEFAKYQATPEYQLQNKGMSLSEFKTIFWWEWGHRQLGRLVGLVWALGFFYFLLRRQIPKGWTGRLLLVGGLGGLQGAIGWWMVSSGLTGRMVDVASYRLATHLGLAFIILCVLIWYAWQLQRREMDLFQSRRNQEKPLVTLSTVMLALVFAQILLGALVAGIDAGRGYIDWPLMNGEFLPSESFDYVPFWTNFFENPALVQFNHRMLGYVVLLGSLYLWFSSRSSAIVATRRAALIALGMVVAQMVMGIVTVMHAAPVHLAIFHQVGAVIVIVSILNVRFSALYPKAQKLR</sequence>
<dbReference type="EMBL" id="BMKA01000001">
    <property type="protein sequence ID" value="GGA11110.1"/>
    <property type="molecule type" value="Genomic_DNA"/>
</dbReference>
<keyword evidence="3 13" id="KW-1003">Cell membrane</keyword>
<dbReference type="PANTHER" id="PTHR23289">
    <property type="entry name" value="CYTOCHROME C OXIDASE ASSEMBLY PROTEIN COX15"/>
    <property type="match status" value="1"/>
</dbReference>
<dbReference type="EC" id="1.17.99.9" evidence="13"/>
<reference evidence="15" key="2">
    <citation type="submission" date="2020-09" db="EMBL/GenBank/DDBJ databases">
        <authorList>
            <person name="Sun Q."/>
            <person name="Zhou Y."/>
        </authorList>
    </citation>
    <scope>NUCLEOTIDE SEQUENCE</scope>
    <source>
        <strain evidence="15">CGMCC 1.15880</strain>
    </source>
</reference>
<feature type="transmembrane region" description="Helical" evidence="13">
    <location>
        <begin position="324"/>
        <end position="347"/>
    </location>
</feature>
<dbReference type="GO" id="GO:0046872">
    <property type="term" value="F:metal ion binding"/>
    <property type="evidence" value="ECO:0007669"/>
    <property type="project" value="UniProtKB-KW"/>
</dbReference>
<dbReference type="RefSeq" id="WP_188671318.1">
    <property type="nucleotide sequence ID" value="NZ_BMKA01000001.1"/>
</dbReference>
<evidence type="ECO:0000256" key="11">
    <source>
        <dbReference type="ARBA" id="ARBA00044501"/>
    </source>
</evidence>
<proteinExistence type="inferred from homology"/>
<feature type="binding site" description="axial binding residue" evidence="13">
    <location>
        <position position="295"/>
    </location>
    <ligand>
        <name>heme</name>
        <dbReference type="ChEBI" id="CHEBI:30413"/>
    </ligand>
    <ligandPart>
        <name>Fe</name>
        <dbReference type="ChEBI" id="CHEBI:18248"/>
    </ligandPart>
</feature>
<keyword evidence="6 13" id="KW-1133">Transmembrane helix</keyword>
<feature type="transmembrane region" description="Helical" evidence="13">
    <location>
        <begin position="229"/>
        <end position="253"/>
    </location>
</feature>
<comment type="cofactor">
    <cofactor evidence="1 13">
        <name>heme b</name>
        <dbReference type="ChEBI" id="CHEBI:60344"/>
    </cofactor>
</comment>
<comment type="caution">
    <text evidence="15">The sequence shown here is derived from an EMBL/GenBank/DDBJ whole genome shotgun (WGS) entry which is preliminary data.</text>
</comment>
<feature type="transmembrane region" description="Helical" evidence="13">
    <location>
        <begin position="293"/>
        <end position="312"/>
    </location>
</feature>
<dbReference type="Pfam" id="PF02628">
    <property type="entry name" value="COX15-CtaA"/>
    <property type="match status" value="1"/>
</dbReference>
<evidence type="ECO:0000256" key="4">
    <source>
        <dbReference type="ARBA" id="ARBA00022692"/>
    </source>
</evidence>
<evidence type="ECO:0000256" key="1">
    <source>
        <dbReference type="ARBA" id="ARBA00001970"/>
    </source>
</evidence>
<feature type="transmembrane region" description="Helical" evidence="13">
    <location>
        <begin position="186"/>
        <end position="209"/>
    </location>
</feature>
<evidence type="ECO:0000256" key="2">
    <source>
        <dbReference type="ARBA" id="ARBA00004141"/>
    </source>
</evidence>
<comment type="catalytic activity">
    <reaction evidence="12">
        <text>Fe(II)-heme o + 2 A + H2O = Fe(II)-heme a + 2 AH2</text>
        <dbReference type="Rhea" id="RHEA:63388"/>
        <dbReference type="ChEBI" id="CHEBI:13193"/>
        <dbReference type="ChEBI" id="CHEBI:15377"/>
        <dbReference type="ChEBI" id="CHEBI:17499"/>
        <dbReference type="ChEBI" id="CHEBI:60530"/>
        <dbReference type="ChEBI" id="CHEBI:61715"/>
        <dbReference type="EC" id="1.17.99.9"/>
    </reaction>
    <physiologicalReaction direction="left-to-right" evidence="12">
        <dbReference type="Rhea" id="RHEA:63389"/>
    </physiologicalReaction>
</comment>
<dbReference type="Proteomes" id="UP000628017">
    <property type="component" value="Unassembled WGS sequence"/>
</dbReference>
<dbReference type="NCBIfam" id="NF045570">
    <property type="entry name" value="HemSynCtaAAlphapr"/>
    <property type="match status" value="1"/>
</dbReference>
<comment type="pathway">
    <text evidence="11 13">Porphyrin-containing compound metabolism; heme A biosynthesis; heme A from heme O: step 1/1.</text>
</comment>
<feature type="binding site" description="axial binding residue" evidence="13">
    <location>
        <position position="355"/>
    </location>
    <ligand>
        <name>heme</name>
        <dbReference type="ChEBI" id="CHEBI:30413"/>
    </ligand>
    <ligandPart>
        <name>Fe</name>
        <dbReference type="ChEBI" id="CHEBI:18248"/>
    </ligandPart>
</feature>
<comment type="subcellular location">
    <subcellularLocation>
        <location evidence="13">Cell membrane</location>
        <topology evidence="13">Multi-pass membrane protein</topology>
    </subcellularLocation>
    <subcellularLocation>
        <location evidence="2">Membrane</location>
        <topology evidence="2">Multi-pass membrane protein</topology>
    </subcellularLocation>
</comment>
<feature type="compositionally biased region" description="Basic and acidic residues" evidence="14">
    <location>
        <begin position="1"/>
        <end position="17"/>
    </location>
</feature>
<evidence type="ECO:0000256" key="7">
    <source>
        <dbReference type="ARBA" id="ARBA00023002"/>
    </source>
</evidence>
<dbReference type="GO" id="GO:0016653">
    <property type="term" value="F:oxidoreductase activity, acting on NAD(P)H, heme protein as acceptor"/>
    <property type="evidence" value="ECO:0007669"/>
    <property type="project" value="TreeGrafter"/>
</dbReference>
<feature type="transmembrane region" description="Helical" evidence="13">
    <location>
        <begin position="41"/>
        <end position="61"/>
    </location>
</feature>
<keyword evidence="9 13" id="KW-0350">Heme biosynthesis</keyword>
<name>A0A916QU79_9RHOB</name>
<gene>
    <name evidence="13 15" type="primary">ctaA</name>
    <name evidence="15" type="ORF">GCM10011498_09090</name>
</gene>
<dbReference type="InterPro" id="IPR054616">
    <property type="entry name" value="HemA_synt_rhodobact"/>
</dbReference>
<dbReference type="InterPro" id="IPR003780">
    <property type="entry name" value="COX15/CtaA_fam"/>
</dbReference>
<reference evidence="15" key="1">
    <citation type="journal article" date="2014" name="Int. J. Syst. Evol. Microbiol.">
        <title>Complete genome sequence of Corynebacterium casei LMG S-19264T (=DSM 44701T), isolated from a smear-ripened cheese.</title>
        <authorList>
            <consortium name="US DOE Joint Genome Institute (JGI-PGF)"/>
            <person name="Walter F."/>
            <person name="Albersmeier A."/>
            <person name="Kalinowski J."/>
            <person name="Ruckert C."/>
        </authorList>
    </citation>
    <scope>NUCLEOTIDE SEQUENCE</scope>
    <source>
        <strain evidence="15">CGMCC 1.15880</strain>
    </source>
</reference>
<keyword evidence="10 13" id="KW-0472">Membrane</keyword>
<evidence type="ECO:0000256" key="3">
    <source>
        <dbReference type="ARBA" id="ARBA00022475"/>
    </source>
</evidence>
<dbReference type="GO" id="GO:0120547">
    <property type="term" value="F:heme A synthase activity"/>
    <property type="evidence" value="ECO:0007669"/>
    <property type="project" value="UniProtKB-EC"/>
</dbReference>
<feature type="transmembrane region" description="Helical" evidence="13">
    <location>
        <begin position="353"/>
        <end position="375"/>
    </location>
</feature>
<comment type="subunit">
    <text evidence="13">Interacts with CtaB.</text>
</comment>
<dbReference type="GO" id="GO:0006784">
    <property type="term" value="P:heme A biosynthetic process"/>
    <property type="evidence" value="ECO:0007669"/>
    <property type="project" value="UniProtKB-UniRule"/>
</dbReference>
<evidence type="ECO:0000256" key="8">
    <source>
        <dbReference type="ARBA" id="ARBA00023004"/>
    </source>
</evidence>
<comment type="function">
    <text evidence="13">Catalyzes the conversion of heme O to heme A by two successive hydroxylations of the methyl group at C8. The first hydroxylation forms heme I, the second hydroxylation results in an unstable dihydroxymethyl group, which spontaneously dehydrates, resulting in the formyl group of heme A.</text>
</comment>
<evidence type="ECO:0000256" key="12">
    <source>
        <dbReference type="ARBA" id="ARBA00048044"/>
    </source>
</evidence>
<feature type="transmembrane region" description="Helical" evidence="13">
    <location>
        <begin position="156"/>
        <end position="174"/>
    </location>
</feature>
<dbReference type="InterPro" id="IPR023754">
    <property type="entry name" value="HemeA_Synthase_type2"/>
</dbReference>
<dbReference type="PANTHER" id="PTHR23289:SF2">
    <property type="entry name" value="CYTOCHROME C OXIDASE ASSEMBLY PROTEIN COX15 HOMOLOG"/>
    <property type="match status" value="1"/>
</dbReference>
<keyword evidence="4 13" id="KW-0812">Transmembrane</keyword>
<dbReference type="AlphaFoldDB" id="A0A916QU79"/>
<evidence type="ECO:0000256" key="9">
    <source>
        <dbReference type="ARBA" id="ARBA00023133"/>
    </source>
</evidence>
<keyword evidence="8 13" id="KW-0408">Iron</keyword>
<evidence type="ECO:0000256" key="14">
    <source>
        <dbReference type="SAM" id="MobiDB-lite"/>
    </source>
</evidence>
<feature type="region of interest" description="Disordered" evidence="14">
    <location>
        <begin position="1"/>
        <end position="26"/>
    </location>
</feature>
<evidence type="ECO:0000256" key="13">
    <source>
        <dbReference type="HAMAP-Rule" id="MF_01665"/>
    </source>
</evidence>
<feature type="transmembrane region" description="Helical" evidence="13">
    <location>
        <begin position="127"/>
        <end position="144"/>
    </location>
</feature>
<evidence type="ECO:0000256" key="10">
    <source>
        <dbReference type="ARBA" id="ARBA00023136"/>
    </source>
</evidence>
<dbReference type="GO" id="GO:0005886">
    <property type="term" value="C:plasma membrane"/>
    <property type="evidence" value="ECO:0007669"/>
    <property type="project" value="UniProtKB-SubCell"/>
</dbReference>
<evidence type="ECO:0000256" key="6">
    <source>
        <dbReference type="ARBA" id="ARBA00022989"/>
    </source>
</evidence>
<dbReference type="HAMAP" id="MF_01665">
    <property type="entry name" value="HemeA_synth_type2"/>
    <property type="match status" value="1"/>
</dbReference>
<evidence type="ECO:0000313" key="15">
    <source>
        <dbReference type="EMBL" id="GGA11110.1"/>
    </source>
</evidence>
<accession>A0A916QU79</accession>
<keyword evidence="16" id="KW-1185">Reference proteome</keyword>
<keyword evidence="5 13" id="KW-0479">Metal-binding</keyword>